<organism evidence="3 4">
    <name type="scientific">Sorangium cellulosum (strain So ce56)</name>
    <name type="common">Polyangium cellulosum (strain So ce56)</name>
    <dbReference type="NCBI Taxonomy" id="448385"/>
    <lineage>
        <taxon>Bacteria</taxon>
        <taxon>Pseudomonadati</taxon>
        <taxon>Myxococcota</taxon>
        <taxon>Polyangia</taxon>
        <taxon>Polyangiales</taxon>
        <taxon>Polyangiaceae</taxon>
        <taxon>Sorangium</taxon>
    </lineage>
</organism>
<protein>
    <recommendedName>
        <fullName evidence="5">DUF3857 domain-containing protein</fullName>
    </recommendedName>
</protein>
<dbReference type="STRING" id="448385.sce7186"/>
<dbReference type="eggNOG" id="COG0457">
    <property type="taxonomic scope" value="Bacteria"/>
</dbReference>
<evidence type="ECO:0000313" key="4">
    <source>
        <dbReference type="Proteomes" id="UP000002139"/>
    </source>
</evidence>
<feature type="chain" id="PRO_5002735454" description="DUF3857 domain-containing protein" evidence="2">
    <location>
        <begin position="28"/>
        <end position="1357"/>
    </location>
</feature>
<dbReference type="KEGG" id="scl:sce7186"/>
<sequence>MRAPRPLSTLARLAGAAALALALGACGAVTAPGAKDPIASLRDAGAHSADGEVVGRWLLGELLVPGGTPAGAREARKRLEGIGAKSMLASLGRAIDDQGHGRNARAAAAYLDALDAARVSAHPDAPLVGWFAANRLLGLRSSVAGLWKKSREVVLRAIDHPGKLGWRARGELVEWWSLDGLPDEAAAARPDGAAGTADDAAGMAPAVPLVDRAAPAVPLIDRAARRYGCIENARFAGPFGRLAASDHRVHYEAERAGPWPPVFPRDPHRRGPPRVLGAERRGCQLSAVAPEGPGEGGARGGIFYVETFVDLPAEREMLIAVQGAYAILVDDVEVLTRDTKQWGIWPRFGVRLRLGPGRHRILARVGGRDTSIRLLAPDGTPLGVATSADPTPPYSLVPPEVLPDPNPIEPFLTALGVPPQPAPKVARALGLRGAPPAERDVADPIARYLAATIAHLEGQDDVSAVLIEPLVADPARATGPALAAQAVFLEKDPIFPASDGRDLVKDVRARAAEKDPELWYPRLWLALEEADKVGLSEMTRTIEALADRFREVPDLLKTLAGMYSRLGWRVEQVRTVKEAAARFPDDIEVLGALLRIYDGDGHIAQADALAARIRELDPDAEIELERAIDRRDYGAAIKELQRLGSARKDRKDIAARIADLLTRAGKRAESFEQLERALAKSPDDADARLALADARFARGERDALQKALIEAIRTGADTSGLRDAIELLDGTTELSPYRLDSKKVIAEHEASGEVMPGTAARVLDYAAMWVHEDGSARMLQHEIIRIQSREAIQEHAEQRMPEGLVLKLRTVKRDGSIHEPEFIEDKPTVTMPHLEVGDYIEVENLFVLRGDGQGGLTFQGPRWFFREEKVPYWRSEFIVVSPKSRPLDVEASGAVPAPEIVESGALVTRRYRVDKSPALPEEPASAPISEFLPNIRIGWGIRLDSTIARMVDAAADETPRDPRLVRIAQAITRTPLAPRSPAAGGGEQGKAAGAAQGARGEGGGAAPSKDEQARRIYRWVLANVEPGREDDGRRVVIGKSGNRTEAFLYLCRLVGIDAGYGVVSDRLTAPPRGPMSEAETFNALAVRLDTGDKPGAGGVRWMFVRDKFAPYGYLPSSLRGQPAIVLKPGTPREVTPSSGAHDGVVTEGVAEVARDGSASLAIEQRYEGKLAIALRSALESLPDAQLRDAVESRLLPQMVPGARLQAIEIKELSEIDRPLTLKMKIAAASFARAQGGELVITPPFGVRVASLASLPVRETPLYLSEQIATRSEVRLRVKLPAGARVVTKLAPSTADDAGRAVRVNDRMEGGALVLDRFLELPAGRVQPDAYTKFQQFARAADGALDRDIVVQLDRDGR</sequence>
<dbReference type="PROSITE" id="PS51257">
    <property type="entry name" value="PROKAR_LIPOPROTEIN"/>
    <property type="match status" value="1"/>
</dbReference>
<reference evidence="3 4" key="1">
    <citation type="journal article" date="2007" name="Nat. Biotechnol.">
        <title>Complete genome sequence of the myxobacterium Sorangium cellulosum.</title>
        <authorList>
            <person name="Schneiker S."/>
            <person name="Perlova O."/>
            <person name="Kaiser O."/>
            <person name="Gerth K."/>
            <person name="Alici A."/>
            <person name="Altmeyer M.O."/>
            <person name="Bartels D."/>
            <person name="Bekel T."/>
            <person name="Beyer S."/>
            <person name="Bode E."/>
            <person name="Bode H.B."/>
            <person name="Bolten C.J."/>
            <person name="Choudhuri J.V."/>
            <person name="Doss S."/>
            <person name="Elnakady Y.A."/>
            <person name="Frank B."/>
            <person name="Gaigalat L."/>
            <person name="Goesmann A."/>
            <person name="Groeger C."/>
            <person name="Gross F."/>
            <person name="Jelsbak L."/>
            <person name="Jelsbak L."/>
            <person name="Kalinowski J."/>
            <person name="Kegler C."/>
            <person name="Knauber T."/>
            <person name="Konietzny S."/>
            <person name="Kopp M."/>
            <person name="Krause L."/>
            <person name="Krug D."/>
            <person name="Linke B."/>
            <person name="Mahmud T."/>
            <person name="Martinez-Arias R."/>
            <person name="McHardy A.C."/>
            <person name="Merai M."/>
            <person name="Meyer F."/>
            <person name="Mormann S."/>
            <person name="Munoz-Dorado J."/>
            <person name="Perez J."/>
            <person name="Pradella S."/>
            <person name="Rachid S."/>
            <person name="Raddatz G."/>
            <person name="Rosenau F."/>
            <person name="Rueckert C."/>
            <person name="Sasse F."/>
            <person name="Scharfe M."/>
            <person name="Schuster S.C."/>
            <person name="Suen G."/>
            <person name="Treuner-Lange A."/>
            <person name="Velicer G.J."/>
            <person name="Vorholter F.-J."/>
            <person name="Weissman K.J."/>
            <person name="Welch R.D."/>
            <person name="Wenzel S.C."/>
            <person name="Whitworth D.E."/>
            <person name="Wilhelm S."/>
            <person name="Wittmann C."/>
            <person name="Bloecker H."/>
            <person name="Puehler A."/>
            <person name="Mueller R."/>
        </authorList>
    </citation>
    <scope>NUCLEOTIDE SEQUENCE [LARGE SCALE GENOMIC DNA]</scope>
    <source>
        <strain evidence="4">So ce56</strain>
    </source>
</reference>
<dbReference type="RefSeq" id="WP_012239794.1">
    <property type="nucleotide sequence ID" value="NC_010162.1"/>
</dbReference>
<evidence type="ECO:0000256" key="2">
    <source>
        <dbReference type="SAM" id="SignalP"/>
    </source>
</evidence>
<proteinExistence type="predicted"/>
<name>A9ES51_SORC5</name>
<dbReference type="OrthoDB" id="5476519at2"/>
<dbReference type="HOGENOM" id="CLU_265084_0_0_7"/>
<accession>A9ES51</accession>
<dbReference type="InterPro" id="IPR011990">
    <property type="entry name" value="TPR-like_helical_dom_sf"/>
</dbReference>
<dbReference type="EMBL" id="AM746676">
    <property type="protein sequence ID" value="CAN97355.1"/>
    <property type="molecule type" value="Genomic_DNA"/>
</dbReference>
<dbReference type="Proteomes" id="UP000002139">
    <property type="component" value="Chromosome"/>
</dbReference>
<evidence type="ECO:0008006" key="5">
    <source>
        <dbReference type="Google" id="ProtNLM"/>
    </source>
</evidence>
<feature type="signal peptide" evidence="2">
    <location>
        <begin position="1"/>
        <end position="27"/>
    </location>
</feature>
<feature type="compositionally biased region" description="Low complexity" evidence="1">
    <location>
        <begin position="989"/>
        <end position="998"/>
    </location>
</feature>
<keyword evidence="2" id="KW-0732">Signal</keyword>
<keyword evidence="4" id="KW-1185">Reference proteome</keyword>
<dbReference type="BioCyc" id="SCEL448385:SCE_RS36835-MONOMER"/>
<evidence type="ECO:0000256" key="1">
    <source>
        <dbReference type="SAM" id="MobiDB-lite"/>
    </source>
</evidence>
<evidence type="ECO:0000313" key="3">
    <source>
        <dbReference type="EMBL" id="CAN97355.1"/>
    </source>
</evidence>
<dbReference type="Gene3D" id="1.25.40.10">
    <property type="entry name" value="Tetratricopeptide repeat domain"/>
    <property type="match status" value="1"/>
</dbReference>
<dbReference type="SUPFAM" id="SSF48452">
    <property type="entry name" value="TPR-like"/>
    <property type="match status" value="1"/>
</dbReference>
<gene>
    <name evidence="3" type="ordered locus">sce7186</name>
</gene>
<dbReference type="Gene3D" id="2.60.40.3140">
    <property type="match status" value="1"/>
</dbReference>
<feature type="region of interest" description="Disordered" evidence="1">
    <location>
        <begin position="975"/>
        <end position="1010"/>
    </location>
</feature>